<accession>A0A3G9J3E5</accession>
<dbReference type="GO" id="GO:0003677">
    <property type="term" value="F:DNA binding"/>
    <property type="evidence" value="ECO:0007669"/>
    <property type="project" value="UniProtKB-KW"/>
</dbReference>
<organism evidence="5 6">
    <name type="scientific">Nocardioides baekrokdamisoli</name>
    <dbReference type="NCBI Taxonomy" id="1804624"/>
    <lineage>
        <taxon>Bacteria</taxon>
        <taxon>Bacillati</taxon>
        <taxon>Actinomycetota</taxon>
        <taxon>Actinomycetes</taxon>
        <taxon>Propionibacteriales</taxon>
        <taxon>Nocardioidaceae</taxon>
        <taxon>Nocardioides</taxon>
    </lineage>
</organism>
<dbReference type="GO" id="GO:0006310">
    <property type="term" value="P:DNA recombination"/>
    <property type="evidence" value="ECO:0007669"/>
    <property type="project" value="UniProtKB-KW"/>
</dbReference>
<proteinExistence type="inferred from homology"/>
<dbReference type="InterPro" id="IPR002104">
    <property type="entry name" value="Integrase_catalytic"/>
</dbReference>
<dbReference type="AlphaFoldDB" id="A0A3G9J3E5"/>
<reference evidence="5 6" key="1">
    <citation type="submission" date="2018-11" db="EMBL/GenBank/DDBJ databases">
        <title>Complete genome sequence of Nocardioides baekrokdamisoli strain KCTC 39748.</title>
        <authorList>
            <person name="Kang S.W."/>
            <person name="Lee K.C."/>
            <person name="Kim K.K."/>
            <person name="Kim J.S."/>
            <person name="Kim D.S."/>
            <person name="Ko S.H."/>
            <person name="Yang S.H."/>
            <person name="Shin Y.K."/>
            <person name="Lee J.S."/>
        </authorList>
    </citation>
    <scope>NUCLEOTIDE SEQUENCE [LARGE SCALE GENOMIC DNA]</scope>
    <source>
        <strain evidence="5 6">KCTC 39748</strain>
    </source>
</reference>
<dbReference type="InterPro" id="IPR013762">
    <property type="entry name" value="Integrase-like_cat_sf"/>
</dbReference>
<dbReference type="InterPro" id="IPR010998">
    <property type="entry name" value="Integrase_recombinase_N"/>
</dbReference>
<protein>
    <recommendedName>
        <fullName evidence="4">Tyr recombinase domain-containing protein</fullName>
    </recommendedName>
</protein>
<dbReference type="CDD" id="cd00397">
    <property type="entry name" value="DNA_BRE_C"/>
    <property type="match status" value="1"/>
</dbReference>
<dbReference type="PANTHER" id="PTHR30349">
    <property type="entry name" value="PHAGE INTEGRASE-RELATED"/>
    <property type="match status" value="1"/>
</dbReference>
<evidence type="ECO:0000256" key="2">
    <source>
        <dbReference type="ARBA" id="ARBA00023125"/>
    </source>
</evidence>
<dbReference type="RefSeq" id="WP_164512551.1">
    <property type="nucleotide sequence ID" value="NZ_AP019307.1"/>
</dbReference>
<name>A0A3G9J3E5_9ACTN</name>
<keyword evidence="6" id="KW-1185">Reference proteome</keyword>
<dbReference type="Pfam" id="PF00589">
    <property type="entry name" value="Phage_integrase"/>
    <property type="match status" value="1"/>
</dbReference>
<evidence type="ECO:0000256" key="3">
    <source>
        <dbReference type="ARBA" id="ARBA00023172"/>
    </source>
</evidence>
<comment type="similarity">
    <text evidence="1">Belongs to the 'phage' integrase family.</text>
</comment>
<dbReference type="PANTHER" id="PTHR30349:SF64">
    <property type="entry name" value="PROPHAGE INTEGRASE INTD-RELATED"/>
    <property type="match status" value="1"/>
</dbReference>
<keyword evidence="3" id="KW-0233">DNA recombination</keyword>
<dbReference type="InterPro" id="IPR050090">
    <property type="entry name" value="Tyrosine_recombinase_XerCD"/>
</dbReference>
<dbReference type="KEGG" id="nbe:Back2_18160"/>
<dbReference type="EMBL" id="AP019307">
    <property type="protein sequence ID" value="BBH17529.1"/>
    <property type="molecule type" value="Genomic_DNA"/>
</dbReference>
<evidence type="ECO:0000256" key="1">
    <source>
        <dbReference type="ARBA" id="ARBA00008857"/>
    </source>
</evidence>
<sequence>MTRGPQPLADPIAQAFVDWSTAERHPDTTVSRRRSVLRSVGNPGTATREEIEEWWASQRHLKDSSRANALAILRGFIKWCQIWEYRTDDPTVRIQAPKVNPGKPNPTKKHELDLIFEHLRDPAVRDYVQLRRAVLLGVAAGLRRAEAAGQDWCDIDPATRTARVTGKGGKVRNVKLSAKLLEELGPPMPRGNVITREEAAWRPDTLGRKVNREIRAAGVASTMHKLRHRYGTDAFRATKDPRAVAEQLGHASPSTALLFYIDADDEAADIIATAASANW</sequence>
<dbReference type="Gene3D" id="1.10.150.130">
    <property type="match status" value="1"/>
</dbReference>
<evidence type="ECO:0000259" key="4">
    <source>
        <dbReference type="PROSITE" id="PS51898"/>
    </source>
</evidence>
<evidence type="ECO:0000313" key="5">
    <source>
        <dbReference type="EMBL" id="BBH17529.1"/>
    </source>
</evidence>
<dbReference type="Proteomes" id="UP000271573">
    <property type="component" value="Chromosome"/>
</dbReference>
<keyword evidence="2" id="KW-0238">DNA-binding</keyword>
<dbReference type="InterPro" id="IPR011010">
    <property type="entry name" value="DNA_brk_join_enz"/>
</dbReference>
<gene>
    <name evidence="5" type="ORF">Back2_18160</name>
</gene>
<evidence type="ECO:0000313" key="6">
    <source>
        <dbReference type="Proteomes" id="UP000271573"/>
    </source>
</evidence>
<dbReference type="PROSITE" id="PS51898">
    <property type="entry name" value="TYR_RECOMBINASE"/>
    <property type="match status" value="1"/>
</dbReference>
<feature type="domain" description="Tyr recombinase" evidence="4">
    <location>
        <begin position="102"/>
        <end position="273"/>
    </location>
</feature>
<dbReference type="Gene3D" id="1.10.443.10">
    <property type="entry name" value="Intergrase catalytic core"/>
    <property type="match status" value="1"/>
</dbReference>
<dbReference type="GO" id="GO:0015074">
    <property type="term" value="P:DNA integration"/>
    <property type="evidence" value="ECO:0007669"/>
    <property type="project" value="InterPro"/>
</dbReference>
<dbReference type="SUPFAM" id="SSF56349">
    <property type="entry name" value="DNA breaking-rejoining enzymes"/>
    <property type="match status" value="1"/>
</dbReference>